<keyword evidence="1" id="KW-0813">Transport</keyword>
<dbReference type="SMART" id="SM00382">
    <property type="entry name" value="AAA"/>
    <property type="match status" value="1"/>
</dbReference>
<keyword evidence="4" id="KW-1278">Translocase</keyword>
<gene>
    <name evidence="6" type="ORF">LCGC14_1023370</name>
</gene>
<accession>A0A0F9NID6</accession>
<dbReference type="GO" id="GO:0016887">
    <property type="term" value="F:ATP hydrolysis activity"/>
    <property type="evidence" value="ECO:0007669"/>
    <property type="project" value="InterPro"/>
</dbReference>
<feature type="domain" description="ABC transporter" evidence="5">
    <location>
        <begin position="5"/>
        <end position="241"/>
    </location>
</feature>
<evidence type="ECO:0000256" key="2">
    <source>
        <dbReference type="ARBA" id="ARBA00022741"/>
    </source>
</evidence>
<keyword evidence="2" id="KW-0547">Nucleotide-binding</keyword>
<dbReference type="PANTHER" id="PTHR42794:SF1">
    <property type="entry name" value="HEMIN IMPORT ATP-BINDING PROTEIN HMUV"/>
    <property type="match status" value="1"/>
</dbReference>
<evidence type="ECO:0000256" key="1">
    <source>
        <dbReference type="ARBA" id="ARBA00022448"/>
    </source>
</evidence>
<reference evidence="6" key="1">
    <citation type="journal article" date="2015" name="Nature">
        <title>Complex archaea that bridge the gap between prokaryotes and eukaryotes.</title>
        <authorList>
            <person name="Spang A."/>
            <person name="Saw J.H."/>
            <person name="Jorgensen S.L."/>
            <person name="Zaremba-Niedzwiedzka K."/>
            <person name="Martijn J."/>
            <person name="Lind A.E."/>
            <person name="van Eijk R."/>
            <person name="Schleper C."/>
            <person name="Guy L."/>
            <person name="Ettema T.J."/>
        </authorList>
    </citation>
    <scope>NUCLEOTIDE SEQUENCE</scope>
</reference>
<dbReference type="InterPro" id="IPR003593">
    <property type="entry name" value="AAA+_ATPase"/>
</dbReference>
<dbReference type="PROSITE" id="PS00211">
    <property type="entry name" value="ABC_TRANSPORTER_1"/>
    <property type="match status" value="1"/>
</dbReference>
<dbReference type="PANTHER" id="PTHR42794">
    <property type="entry name" value="HEMIN IMPORT ATP-BINDING PROTEIN HMUV"/>
    <property type="match status" value="1"/>
</dbReference>
<comment type="caution">
    <text evidence="6">The sequence shown here is derived from an EMBL/GenBank/DDBJ whole genome shotgun (WGS) entry which is preliminary data.</text>
</comment>
<dbReference type="InterPro" id="IPR003439">
    <property type="entry name" value="ABC_transporter-like_ATP-bd"/>
</dbReference>
<dbReference type="EMBL" id="LAZR01004103">
    <property type="protein sequence ID" value="KKN11757.1"/>
    <property type="molecule type" value="Genomic_DNA"/>
</dbReference>
<sequence>MNGILTVKKLGVEVAGKTLLSDINFEVDRGDYLCILGPNGAGKSTLLKALMGINKTSSGEITLNQQPLSQLSQKLRAQHISYVPQAHGRQLNFSVADFIKMGRFPYQSAFSDWTLADKQAMDRAIEITNINDFLTRQMPSLSGGEAQRVMIAAALCQQTPLLLLDEPTSFLDPHHQVEVHHLIRQLNQQHNISIIEVSHDLNHAAHHSEHILALKHGKTLWYGPSAELLQADHLQALYDQQFVFTAHPQTGAMVALPCELSSEMS</sequence>
<dbReference type="CDD" id="cd03214">
    <property type="entry name" value="ABC_Iron-Siderophores_B12_Hemin"/>
    <property type="match status" value="1"/>
</dbReference>
<dbReference type="GO" id="GO:0005524">
    <property type="term" value="F:ATP binding"/>
    <property type="evidence" value="ECO:0007669"/>
    <property type="project" value="UniProtKB-KW"/>
</dbReference>
<evidence type="ECO:0000313" key="6">
    <source>
        <dbReference type="EMBL" id="KKN11757.1"/>
    </source>
</evidence>
<dbReference type="InterPro" id="IPR017871">
    <property type="entry name" value="ABC_transporter-like_CS"/>
</dbReference>
<proteinExistence type="predicted"/>
<dbReference type="Gene3D" id="3.40.50.300">
    <property type="entry name" value="P-loop containing nucleotide triphosphate hydrolases"/>
    <property type="match status" value="1"/>
</dbReference>
<evidence type="ECO:0000259" key="5">
    <source>
        <dbReference type="PROSITE" id="PS50893"/>
    </source>
</evidence>
<name>A0A0F9NID6_9ZZZZ</name>
<dbReference type="PROSITE" id="PS50893">
    <property type="entry name" value="ABC_TRANSPORTER_2"/>
    <property type="match status" value="1"/>
</dbReference>
<protein>
    <recommendedName>
        <fullName evidence="5">ABC transporter domain-containing protein</fullName>
    </recommendedName>
</protein>
<dbReference type="InterPro" id="IPR027417">
    <property type="entry name" value="P-loop_NTPase"/>
</dbReference>
<dbReference type="Pfam" id="PF00005">
    <property type="entry name" value="ABC_tran"/>
    <property type="match status" value="1"/>
</dbReference>
<dbReference type="FunFam" id="3.40.50.300:FF:000134">
    <property type="entry name" value="Iron-enterobactin ABC transporter ATP-binding protein"/>
    <property type="match status" value="1"/>
</dbReference>
<dbReference type="AlphaFoldDB" id="A0A0F9NID6"/>
<evidence type="ECO:0000256" key="3">
    <source>
        <dbReference type="ARBA" id="ARBA00022840"/>
    </source>
</evidence>
<keyword evidence="3" id="KW-0067">ATP-binding</keyword>
<evidence type="ECO:0000256" key="4">
    <source>
        <dbReference type="ARBA" id="ARBA00022967"/>
    </source>
</evidence>
<organism evidence="6">
    <name type="scientific">marine sediment metagenome</name>
    <dbReference type="NCBI Taxonomy" id="412755"/>
    <lineage>
        <taxon>unclassified sequences</taxon>
        <taxon>metagenomes</taxon>
        <taxon>ecological metagenomes</taxon>
    </lineage>
</organism>
<dbReference type="SUPFAM" id="SSF52540">
    <property type="entry name" value="P-loop containing nucleoside triphosphate hydrolases"/>
    <property type="match status" value="1"/>
</dbReference>